<dbReference type="Proteomes" id="UP000054279">
    <property type="component" value="Unassembled WGS sequence"/>
</dbReference>
<name>A0A0C9UHI1_SPHS4</name>
<evidence type="ECO:0000313" key="2">
    <source>
        <dbReference type="Proteomes" id="UP000054279"/>
    </source>
</evidence>
<accession>A0A0C9UHI1</accession>
<dbReference type="EMBL" id="KN837466">
    <property type="protein sequence ID" value="KIJ24675.1"/>
    <property type="molecule type" value="Genomic_DNA"/>
</dbReference>
<reference evidence="1 2" key="1">
    <citation type="submission" date="2014-06" db="EMBL/GenBank/DDBJ databases">
        <title>Evolutionary Origins and Diversification of the Mycorrhizal Mutualists.</title>
        <authorList>
            <consortium name="DOE Joint Genome Institute"/>
            <consortium name="Mycorrhizal Genomics Consortium"/>
            <person name="Kohler A."/>
            <person name="Kuo A."/>
            <person name="Nagy L.G."/>
            <person name="Floudas D."/>
            <person name="Copeland A."/>
            <person name="Barry K.W."/>
            <person name="Cichocki N."/>
            <person name="Veneault-Fourrey C."/>
            <person name="LaButti K."/>
            <person name="Lindquist E.A."/>
            <person name="Lipzen A."/>
            <person name="Lundell T."/>
            <person name="Morin E."/>
            <person name="Murat C."/>
            <person name="Riley R."/>
            <person name="Ohm R."/>
            <person name="Sun H."/>
            <person name="Tunlid A."/>
            <person name="Henrissat B."/>
            <person name="Grigoriev I.V."/>
            <person name="Hibbett D.S."/>
            <person name="Martin F."/>
        </authorList>
    </citation>
    <scope>NUCLEOTIDE SEQUENCE [LARGE SCALE GENOMIC DNA]</scope>
    <source>
        <strain evidence="1 2">SS14</strain>
    </source>
</reference>
<protein>
    <submittedName>
        <fullName evidence="1">Uncharacterized protein</fullName>
    </submittedName>
</protein>
<organism evidence="1 2">
    <name type="scientific">Sphaerobolus stellatus (strain SS14)</name>
    <dbReference type="NCBI Taxonomy" id="990650"/>
    <lineage>
        <taxon>Eukaryota</taxon>
        <taxon>Fungi</taxon>
        <taxon>Dikarya</taxon>
        <taxon>Basidiomycota</taxon>
        <taxon>Agaricomycotina</taxon>
        <taxon>Agaricomycetes</taxon>
        <taxon>Phallomycetidae</taxon>
        <taxon>Geastrales</taxon>
        <taxon>Sphaerobolaceae</taxon>
        <taxon>Sphaerobolus</taxon>
    </lineage>
</organism>
<evidence type="ECO:0000313" key="1">
    <source>
        <dbReference type="EMBL" id="KIJ24675.1"/>
    </source>
</evidence>
<dbReference type="HOGENOM" id="CLU_132233_0_0_1"/>
<gene>
    <name evidence="1" type="ORF">M422DRAFT_194394</name>
</gene>
<feature type="non-terminal residue" evidence="1">
    <location>
        <position position="1"/>
    </location>
</feature>
<dbReference type="AlphaFoldDB" id="A0A0C9UHI1"/>
<proteinExistence type="predicted"/>
<sequence length="143" mass="16881">IIQFQCLYLKYCSLEDWHEKKDILHCNPNFYGEPQYDCIVINTNPISFGQLQGIFTYKGENQKCCTVALVSAFQTSKWNPKTRWEGCQVFEEKGYHFILLKYVLRGCHMIPVLNNNGKLFYLNDLIDGDTFLQFFLEEWLDTV</sequence>
<keyword evidence="2" id="KW-1185">Reference proteome</keyword>
<dbReference type="OrthoDB" id="3239511at2759"/>